<evidence type="ECO:0000313" key="3">
    <source>
        <dbReference type="Proteomes" id="UP000299102"/>
    </source>
</evidence>
<organism evidence="2 3">
    <name type="scientific">Eumeta variegata</name>
    <name type="common">Bagworm moth</name>
    <name type="synonym">Eumeta japonica</name>
    <dbReference type="NCBI Taxonomy" id="151549"/>
    <lineage>
        <taxon>Eukaryota</taxon>
        <taxon>Metazoa</taxon>
        <taxon>Ecdysozoa</taxon>
        <taxon>Arthropoda</taxon>
        <taxon>Hexapoda</taxon>
        <taxon>Insecta</taxon>
        <taxon>Pterygota</taxon>
        <taxon>Neoptera</taxon>
        <taxon>Endopterygota</taxon>
        <taxon>Lepidoptera</taxon>
        <taxon>Glossata</taxon>
        <taxon>Ditrysia</taxon>
        <taxon>Tineoidea</taxon>
        <taxon>Psychidae</taxon>
        <taxon>Oiketicinae</taxon>
        <taxon>Eumeta</taxon>
    </lineage>
</organism>
<feature type="region of interest" description="Disordered" evidence="1">
    <location>
        <begin position="1"/>
        <end position="78"/>
    </location>
</feature>
<comment type="caution">
    <text evidence="2">The sequence shown here is derived from an EMBL/GenBank/DDBJ whole genome shotgun (WGS) entry which is preliminary data.</text>
</comment>
<evidence type="ECO:0000256" key="1">
    <source>
        <dbReference type="SAM" id="MobiDB-lite"/>
    </source>
</evidence>
<dbReference type="EMBL" id="BGZK01001074">
    <property type="protein sequence ID" value="GBP70435.1"/>
    <property type="molecule type" value="Genomic_DNA"/>
</dbReference>
<proteinExistence type="predicted"/>
<dbReference type="Proteomes" id="UP000299102">
    <property type="component" value="Unassembled WGS sequence"/>
</dbReference>
<dbReference type="AlphaFoldDB" id="A0A4C1Y7L9"/>
<feature type="compositionally biased region" description="Basic and acidic residues" evidence="1">
    <location>
        <begin position="1"/>
        <end position="11"/>
    </location>
</feature>
<evidence type="ECO:0000313" key="2">
    <source>
        <dbReference type="EMBL" id="GBP70435.1"/>
    </source>
</evidence>
<gene>
    <name evidence="2" type="ORF">EVAR_41580_1</name>
</gene>
<accession>A0A4C1Y7L9</accession>
<reference evidence="2 3" key="1">
    <citation type="journal article" date="2019" name="Commun. Biol.">
        <title>The bagworm genome reveals a unique fibroin gene that provides high tensile strength.</title>
        <authorList>
            <person name="Kono N."/>
            <person name="Nakamura H."/>
            <person name="Ohtoshi R."/>
            <person name="Tomita M."/>
            <person name="Numata K."/>
            <person name="Arakawa K."/>
        </authorList>
    </citation>
    <scope>NUCLEOTIDE SEQUENCE [LARGE SCALE GENOMIC DNA]</scope>
</reference>
<feature type="compositionally biased region" description="Basic and acidic residues" evidence="1">
    <location>
        <begin position="56"/>
        <end position="69"/>
    </location>
</feature>
<sequence>MSAEKSKDRVQRLKATTSKTMKSYSEPQLGPSSKQTSWNRGRGLSQRRSGGRRGGRSHDPDSDMLELSRKAGNTKVNLTSEDKSFKPIFTIPKIYLRRRWRMAESLIFGTMIGIIS</sequence>
<protein>
    <submittedName>
        <fullName evidence="2">Uncharacterized protein</fullName>
    </submittedName>
</protein>
<name>A0A4C1Y7L9_EUMVA</name>
<keyword evidence="3" id="KW-1185">Reference proteome</keyword>
<feature type="compositionally biased region" description="Polar residues" evidence="1">
    <location>
        <begin position="14"/>
        <end position="39"/>
    </location>
</feature>